<dbReference type="PROSITE" id="PS50181">
    <property type="entry name" value="FBOX"/>
    <property type="match status" value="1"/>
</dbReference>
<organism evidence="4 5">
    <name type="scientific">Macleaya cordata</name>
    <name type="common">Five-seeded plume-poppy</name>
    <name type="synonym">Bocconia cordata</name>
    <dbReference type="NCBI Taxonomy" id="56857"/>
    <lineage>
        <taxon>Eukaryota</taxon>
        <taxon>Viridiplantae</taxon>
        <taxon>Streptophyta</taxon>
        <taxon>Embryophyta</taxon>
        <taxon>Tracheophyta</taxon>
        <taxon>Spermatophyta</taxon>
        <taxon>Magnoliopsida</taxon>
        <taxon>Ranunculales</taxon>
        <taxon>Papaveraceae</taxon>
        <taxon>Papaveroideae</taxon>
        <taxon>Macleaya</taxon>
    </lineage>
</organism>
<sequence length="415" mass="47857">MSSLPEDIIVDIFLRLPVKSILRFRCVCKPWCKLFSGPDFVKMHLKRGVEKNKFNLMIADGYLYLVDHDSLSSSLTSSSSSITKCDQVSEIDYPYKTRDYIVEILGPCNGLLCIISDKDVICIWNPSTKEYKELPTLEQLEFIPTNLSTTRITYGFGYNCNIEDYKLVRIETFYAPDPYGNSSEVMVYSLRSNSWKSIQDIPYDPSYGGRQPGVLVNGALHWIATRWIGSKARKVVLVSFDIGDETFKEVPPPEHFKNKKFHKNKLGSLRNCLNVGVLGGCLCVLCHLYKVIFVDVWVMKDYGVRESWTKLFTIVQEMVTRPFVFLSLVQTFDNGEILLQKSDNALLLYDMKQGRSRILKIRHIRRSFEVETYVESLVSPNLCTYKKKLKKKNKNKKKNKKKNQKNRGGEYLCDT</sequence>
<dbReference type="NCBIfam" id="TIGR01640">
    <property type="entry name" value="F_box_assoc_1"/>
    <property type="match status" value="1"/>
</dbReference>
<dbReference type="InterPro" id="IPR006527">
    <property type="entry name" value="F-box-assoc_dom_typ1"/>
</dbReference>
<reference evidence="4 5" key="1">
    <citation type="journal article" date="2017" name="Mol. Plant">
        <title>The Genome of Medicinal Plant Macleaya cordata Provides New Insights into Benzylisoquinoline Alkaloids Metabolism.</title>
        <authorList>
            <person name="Liu X."/>
            <person name="Liu Y."/>
            <person name="Huang P."/>
            <person name="Ma Y."/>
            <person name="Qing Z."/>
            <person name="Tang Q."/>
            <person name="Cao H."/>
            <person name="Cheng P."/>
            <person name="Zheng Y."/>
            <person name="Yuan Z."/>
            <person name="Zhou Y."/>
            <person name="Liu J."/>
            <person name="Tang Z."/>
            <person name="Zhuo Y."/>
            <person name="Zhang Y."/>
            <person name="Yu L."/>
            <person name="Huang J."/>
            <person name="Yang P."/>
            <person name="Peng Q."/>
            <person name="Zhang J."/>
            <person name="Jiang W."/>
            <person name="Zhang Z."/>
            <person name="Lin K."/>
            <person name="Ro D.K."/>
            <person name="Chen X."/>
            <person name="Xiong X."/>
            <person name="Shang Y."/>
            <person name="Huang S."/>
            <person name="Zeng J."/>
        </authorList>
    </citation>
    <scope>NUCLEOTIDE SEQUENCE [LARGE SCALE GENOMIC DNA]</scope>
    <source>
        <strain evidence="4">BLH2017</strain>
        <strain evidence="5">cv. BLH2017</strain>
        <tissue evidence="4">Root</tissue>
    </source>
</reference>
<accession>A0A200PSL6</accession>
<gene>
    <name evidence="3" type="ORF">BVC80_1649g15</name>
    <name evidence="4" type="ORF">BVC80_1649g36</name>
</gene>
<dbReference type="SMART" id="SM00256">
    <property type="entry name" value="FBOX"/>
    <property type="match status" value="1"/>
</dbReference>
<evidence type="ECO:0000313" key="5">
    <source>
        <dbReference type="Proteomes" id="UP000195402"/>
    </source>
</evidence>
<dbReference type="PANTHER" id="PTHR31672">
    <property type="entry name" value="BNACNNG10540D PROTEIN"/>
    <property type="match status" value="1"/>
</dbReference>
<evidence type="ECO:0000313" key="4">
    <source>
        <dbReference type="EMBL" id="OVA01231.1"/>
    </source>
</evidence>
<dbReference type="EMBL" id="MVGT01004153">
    <property type="protein sequence ID" value="OVA01221.1"/>
    <property type="molecule type" value="Genomic_DNA"/>
</dbReference>
<dbReference type="InterPro" id="IPR011043">
    <property type="entry name" value="Gal_Oxase/kelch_b-propeller"/>
</dbReference>
<evidence type="ECO:0000313" key="3">
    <source>
        <dbReference type="EMBL" id="OVA01221.1"/>
    </source>
</evidence>
<feature type="domain" description="F-box" evidence="2">
    <location>
        <begin position="1"/>
        <end position="45"/>
    </location>
</feature>
<evidence type="ECO:0000256" key="1">
    <source>
        <dbReference type="SAM" id="MobiDB-lite"/>
    </source>
</evidence>
<proteinExistence type="predicted"/>
<dbReference type="InterPro" id="IPR036047">
    <property type="entry name" value="F-box-like_dom_sf"/>
</dbReference>
<dbReference type="CDD" id="cd22157">
    <property type="entry name" value="F-box_AtFBW1-like"/>
    <property type="match status" value="1"/>
</dbReference>
<comment type="caution">
    <text evidence="4">The sequence shown here is derived from an EMBL/GenBank/DDBJ whole genome shotgun (WGS) entry which is preliminary data.</text>
</comment>
<name>A0A200PSL6_MACCD</name>
<dbReference type="PANTHER" id="PTHR31672:SF13">
    <property type="entry name" value="F-BOX PROTEIN CPR30-LIKE"/>
    <property type="match status" value="1"/>
</dbReference>
<dbReference type="SUPFAM" id="SSF81383">
    <property type="entry name" value="F-box domain"/>
    <property type="match status" value="1"/>
</dbReference>
<dbReference type="SUPFAM" id="SSF50965">
    <property type="entry name" value="Galactose oxidase, central domain"/>
    <property type="match status" value="1"/>
</dbReference>
<keyword evidence="5" id="KW-1185">Reference proteome</keyword>
<dbReference type="STRING" id="56857.A0A200PSL6"/>
<protein>
    <submittedName>
        <fullName evidence="4">F-box domain</fullName>
    </submittedName>
</protein>
<dbReference type="Proteomes" id="UP000195402">
    <property type="component" value="Unassembled WGS sequence"/>
</dbReference>
<evidence type="ECO:0000259" key="2">
    <source>
        <dbReference type="PROSITE" id="PS50181"/>
    </source>
</evidence>
<dbReference type="FunCoup" id="A0A200PSL6">
    <property type="interactions" value="1408"/>
</dbReference>
<dbReference type="Pfam" id="PF07734">
    <property type="entry name" value="FBA_1"/>
    <property type="match status" value="1"/>
</dbReference>
<dbReference type="Pfam" id="PF00646">
    <property type="entry name" value="F-box"/>
    <property type="match status" value="1"/>
</dbReference>
<dbReference type="EMBL" id="MVGT01004153">
    <property type="protein sequence ID" value="OVA01231.1"/>
    <property type="molecule type" value="Genomic_DNA"/>
</dbReference>
<dbReference type="InterPro" id="IPR017451">
    <property type="entry name" value="F-box-assoc_interact_dom"/>
</dbReference>
<feature type="compositionally biased region" description="Basic residues" evidence="1">
    <location>
        <begin position="389"/>
        <end position="405"/>
    </location>
</feature>
<dbReference type="InterPro" id="IPR001810">
    <property type="entry name" value="F-box_dom"/>
</dbReference>
<dbReference type="OMA" id="NEKNWIC"/>
<dbReference type="OrthoDB" id="591557at2759"/>
<dbReference type="AlphaFoldDB" id="A0A200PSL6"/>
<dbReference type="InterPro" id="IPR050796">
    <property type="entry name" value="SCF_F-box_component"/>
</dbReference>
<feature type="region of interest" description="Disordered" evidence="1">
    <location>
        <begin position="389"/>
        <end position="415"/>
    </location>
</feature>
<dbReference type="Gene3D" id="1.20.1280.50">
    <property type="match status" value="1"/>
</dbReference>